<evidence type="ECO:0000313" key="8">
    <source>
        <dbReference type="EMBL" id="KAJ1701203.1"/>
    </source>
</evidence>
<comment type="subcellular location">
    <subcellularLocation>
        <location evidence="2 7">Membrane</location>
        <topology evidence="2 7">Multi-pass membrane protein</topology>
    </subcellularLocation>
</comment>
<dbReference type="PANTHER" id="PTHR19317:SF84">
    <property type="entry name" value="PRA1 FAMILY PROTEIN"/>
    <property type="match status" value="1"/>
</dbReference>
<feature type="transmembrane region" description="Helical" evidence="7">
    <location>
        <begin position="218"/>
        <end position="237"/>
    </location>
</feature>
<keyword evidence="4 7" id="KW-0812">Transmembrane</keyword>
<keyword evidence="5 7" id="KW-1133">Transmembrane helix</keyword>
<name>A0A9Q0HXF0_9POAL</name>
<evidence type="ECO:0000256" key="3">
    <source>
        <dbReference type="ARBA" id="ARBA00006483"/>
    </source>
</evidence>
<feature type="transmembrane region" description="Helical" evidence="7">
    <location>
        <begin position="182"/>
        <end position="203"/>
    </location>
</feature>
<gene>
    <name evidence="8" type="ORF">LUZ63_000982</name>
</gene>
<dbReference type="OrthoDB" id="63113at2759"/>
<feature type="transmembrane region" description="Helical" evidence="7">
    <location>
        <begin position="129"/>
        <end position="162"/>
    </location>
</feature>
<comment type="similarity">
    <text evidence="3 7">Belongs to the PRA1 family.</text>
</comment>
<accession>A0A9Q0HXF0</accession>
<dbReference type="EMBL" id="JAMQYH010000001">
    <property type="protein sequence ID" value="KAJ1701203.1"/>
    <property type="molecule type" value="Genomic_DNA"/>
</dbReference>
<evidence type="ECO:0000256" key="1">
    <source>
        <dbReference type="ARBA" id="ARBA00002501"/>
    </source>
</evidence>
<evidence type="ECO:0000256" key="7">
    <source>
        <dbReference type="RuleBase" id="RU363107"/>
    </source>
</evidence>
<protein>
    <recommendedName>
        <fullName evidence="7">PRA1 family protein</fullName>
    </recommendedName>
</protein>
<sequence length="240" mass="27435">MTRYGTIPTSDDLPTSSAPTTTFFSRARAQTSAFASTLRPWREFVDLSTFSRPYTYGEAKARARRNLLHFRSNYALITLIILFVGLIYHPISMIVFLLIFTLWLFLYFGNENPVVVFGREIDDRVVLGFLFVITILGLVFTSVGLNVLVCLVISALIVGVHASLRVPDDVYLDERESVQGGLFSVVSDFWSVALEMILGLLFVRNHYKVSAKKIRSKLRFFFFFFFFSFYEYGFIAIDGI</sequence>
<reference evidence="8" key="1">
    <citation type="journal article" date="2022" name="Cell">
        <title>Repeat-based holocentromeres influence genome architecture and karyotype evolution.</title>
        <authorList>
            <person name="Hofstatter P.G."/>
            <person name="Thangavel G."/>
            <person name="Lux T."/>
            <person name="Neumann P."/>
            <person name="Vondrak T."/>
            <person name="Novak P."/>
            <person name="Zhang M."/>
            <person name="Costa L."/>
            <person name="Castellani M."/>
            <person name="Scott A."/>
            <person name="Toegelov H."/>
            <person name="Fuchs J."/>
            <person name="Mata-Sucre Y."/>
            <person name="Dias Y."/>
            <person name="Vanzela A.L.L."/>
            <person name="Huettel B."/>
            <person name="Almeida C.C.S."/>
            <person name="Simkova H."/>
            <person name="Souza G."/>
            <person name="Pedrosa-Harand A."/>
            <person name="Macas J."/>
            <person name="Mayer K.F.X."/>
            <person name="Houben A."/>
            <person name="Marques A."/>
        </authorList>
    </citation>
    <scope>NUCLEOTIDE SEQUENCE</scope>
    <source>
        <strain evidence="8">RhyBre1mFocal</strain>
    </source>
</reference>
<dbReference type="GO" id="GO:0016192">
    <property type="term" value="P:vesicle-mediated transport"/>
    <property type="evidence" value="ECO:0007669"/>
    <property type="project" value="TreeGrafter"/>
</dbReference>
<proteinExistence type="inferred from homology"/>
<feature type="transmembrane region" description="Helical" evidence="7">
    <location>
        <begin position="75"/>
        <end position="108"/>
    </location>
</feature>
<keyword evidence="6 7" id="KW-0472">Membrane</keyword>
<evidence type="ECO:0000256" key="4">
    <source>
        <dbReference type="ARBA" id="ARBA00022692"/>
    </source>
</evidence>
<dbReference type="Pfam" id="PF03208">
    <property type="entry name" value="PRA1"/>
    <property type="match status" value="1"/>
</dbReference>
<keyword evidence="7" id="KW-0813">Transport</keyword>
<dbReference type="PANTHER" id="PTHR19317">
    <property type="entry name" value="PRENYLATED RAB ACCEPTOR 1-RELATED"/>
    <property type="match status" value="1"/>
</dbReference>
<keyword evidence="9" id="KW-1185">Reference proteome</keyword>
<dbReference type="GO" id="GO:0005783">
    <property type="term" value="C:endoplasmic reticulum"/>
    <property type="evidence" value="ECO:0007669"/>
    <property type="project" value="UniProtKB-ARBA"/>
</dbReference>
<comment type="caution">
    <text evidence="8">The sequence shown here is derived from an EMBL/GenBank/DDBJ whole genome shotgun (WGS) entry which is preliminary data.</text>
</comment>
<dbReference type="GO" id="GO:0005794">
    <property type="term" value="C:Golgi apparatus"/>
    <property type="evidence" value="ECO:0007669"/>
    <property type="project" value="TreeGrafter"/>
</dbReference>
<evidence type="ECO:0000256" key="5">
    <source>
        <dbReference type="ARBA" id="ARBA00022989"/>
    </source>
</evidence>
<dbReference type="Proteomes" id="UP001151287">
    <property type="component" value="Unassembled WGS sequence"/>
</dbReference>
<comment type="function">
    <text evidence="1 7">May be involved in both secretory and endocytic intracellular trafficking in the endosomal/prevacuolar compartments.</text>
</comment>
<organism evidence="8 9">
    <name type="scientific">Rhynchospora breviuscula</name>
    <dbReference type="NCBI Taxonomy" id="2022672"/>
    <lineage>
        <taxon>Eukaryota</taxon>
        <taxon>Viridiplantae</taxon>
        <taxon>Streptophyta</taxon>
        <taxon>Embryophyta</taxon>
        <taxon>Tracheophyta</taxon>
        <taxon>Spermatophyta</taxon>
        <taxon>Magnoliopsida</taxon>
        <taxon>Liliopsida</taxon>
        <taxon>Poales</taxon>
        <taxon>Cyperaceae</taxon>
        <taxon>Cyperoideae</taxon>
        <taxon>Rhynchosporeae</taxon>
        <taxon>Rhynchospora</taxon>
    </lineage>
</organism>
<dbReference type="GO" id="GO:0016020">
    <property type="term" value="C:membrane"/>
    <property type="evidence" value="ECO:0007669"/>
    <property type="project" value="UniProtKB-SubCell"/>
</dbReference>
<dbReference type="AlphaFoldDB" id="A0A9Q0HXF0"/>
<evidence type="ECO:0000313" key="9">
    <source>
        <dbReference type="Proteomes" id="UP001151287"/>
    </source>
</evidence>
<evidence type="ECO:0000256" key="2">
    <source>
        <dbReference type="ARBA" id="ARBA00004141"/>
    </source>
</evidence>
<dbReference type="InterPro" id="IPR004895">
    <property type="entry name" value="Prenylated_rab_accept_PRA1"/>
</dbReference>
<evidence type="ECO:0000256" key="6">
    <source>
        <dbReference type="ARBA" id="ARBA00023136"/>
    </source>
</evidence>